<name>D7VPH1_SPHSI</name>
<feature type="domain" description="Beta-lactamase-related" evidence="7">
    <location>
        <begin position="154"/>
        <end position="472"/>
    </location>
</feature>
<dbReference type="PANTHER" id="PTHR22935">
    <property type="entry name" value="PENICILLIN-BINDING PROTEIN"/>
    <property type="match status" value="1"/>
</dbReference>
<dbReference type="Proteomes" id="UP000006258">
    <property type="component" value="Unassembled WGS sequence"/>
</dbReference>
<dbReference type="RefSeq" id="WP_002993704.1">
    <property type="nucleotide sequence ID" value="NZ_GL379770.1"/>
</dbReference>
<evidence type="ECO:0000259" key="7">
    <source>
        <dbReference type="Pfam" id="PF00144"/>
    </source>
</evidence>
<dbReference type="GeneID" id="95427540"/>
<dbReference type="PROSITE" id="PS00336">
    <property type="entry name" value="BETA_LACTAMASE_C"/>
    <property type="match status" value="1"/>
</dbReference>
<sequence length="485" mass="54270">MTKYIISLSCLLIAFSLKAQQTSSQQQQNKAVFNKIEFFLNNQQVDSIYNMADESFQKAIPKSRLASILTQHVFPKGRIRSATLESFDSGIGAYRLDYADGPMQLLLVIDKSLHYNTFLIKPYPKAEKQEETNTQKDTVLTDKSVKESPLDFYVDSIAKAYLKKPNTVSLSIGVIKNNQVKTYFFGETTKGNSTLPTDISQYEIGSISKVFTATLLADLVLKNTISLDDAITKYLPDSLKINTDLQKITFRSLANHTSGLPRLPGNLETVKGYTELDPYKAYDRKALYAYLKTFKATQTPGEKYEYSNLGFGLLGDLISVISKKTYNQLIQEIIAKPLTLNATTDKADPKSNQLVTVYNSQGEQVPVWNFNALAGAGALKSTVTDLLQFARAQFKMPETDIEKAMAETKQFTYFLPPDTDLGMAWHINMLEGITFYWHNGKTNGSRSFIGIAPDEKSAVVVLSNSAVETDEYAMKILDYLLTQKN</sequence>
<dbReference type="EMBL" id="ACHA02000011">
    <property type="protein sequence ID" value="EFK57818.1"/>
    <property type="molecule type" value="Genomic_DNA"/>
</dbReference>
<comment type="similarity">
    <text evidence="4">Belongs to the beta-lactamase family.</text>
</comment>
<dbReference type="SUPFAM" id="SSF56601">
    <property type="entry name" value="beta-lactamase/transpeptidase-like"/>
    <property type="match status" value="1"/>
</dbReference>
<gene>
    <name evidence="8" type="ORF">HMPREF0766_12891</name>
</gene>
<evidence type="ECO:0000256" key="1">
    <source>
        <dbReference type="ARBA" id="ARBA00007840"/>
    </source>
</evidence>
<feature type="chain" id="PRO_5003107109" description="Beta-lactamase" evidence="6">
    <location>
        <begin position="20"/>
        <end position="485"/>
    </location>
</feature>
<dbReference type="InterPro" id="IPR012338">
    <property type="entry name" value="Beta-lactam/transpept-like"/>
</dbReference>
<keyword evidence="6" id="KW-0732">Signal</keyword>
<keyword evidence="9" id="KW-1185">Reference proteome</keyword>
<dbReference type="HOGENOM" id="CLU_020027_7_4_10"/>
<dbReference type="PANTHER" id="PTHR22935:SF95">
    <property type="entry name" value="BETA-LACTAMASE-LIKE 1-RELATED"/>
    <property type="match status" value="1"/>
</dbReference>
<reference evidence="8" key="1">
    <citation type="submission" date="2010-07" db="EMBL/GenBank/DDBJ databases">
        <authorList>
            <person name="Muzny D."/>
            <person name="Qin X."/>
            <person name="Buhay C."/>
            <person name="Dugan-Rocha S."/>
            <person name="Ding Y."/>
            <person name="Chen G."/>
            <person name="Hawes A."/>
            <person name="Holder M."/>
            <person name="Jhangiani S."/>
            <person name="Johnson A."/>
            <person name="Khan Z."/>
            <person name="Li Z."/>
            <person name="Liu W."/>
            <person name="Liu X."/>
            <person name="Perez L."/>
            <person name="Shen H."/>
            <person name="Wang Q."/>
            <person name="Watt J."/>
            <person name="Xi L."/>
            <person name="Xin Y."/>
            <person name="Zhou J."/>
            <person name="Deng J."/>
            <person name="Jiang H."/>
            <person name="Liu Y."/>
            <person name="Qu J."/>
            <person name="Song X.-Z."/>
            <person name="Zhang L."/>
            <person name="Villasana D."/>
            <person name="Johnson A."/>
            <person name="Liu J."/>
            <person name="Liyanage D."/>
            <person name="Lorensuhewa L."/>
            <person name="Robinson T."/>
            <person name="Song A."/>
            <person name="Song B.-B."/>
            <person name="Dinh H."/>
            <person name="Thornton R."/>
            <person name="Coyle M."/>
            <person name="Francisco L."/>
            <person name="Jackson L."/>
            <person name="Javaid M."/>
            <person name="Korchina V."/>
            <person name="Kovar C."/>
            <person name="Mata R."/>
            <person name="Mathew T."/>
            <person name="Ngo R."/>
            <person name="Nguyen L."/>
            <person name="Nguyen N."/>
            <person name="Okwuonu G."/>
            <person name="Ongeri F."/>
            <person name="Pham C."/>
            <person name="Simmons D."/>
            <person name="Wilczek-Boney K."/>
            <person name="Hale W."/>
            <person name="Jakkamsetti A."/>
            <person name="Pham P."/>
            <person name="Ruth R."/>
            <person name="San Lucas F."/>
            <person name="Warren J."/>
            <person name="Zhang J."/>
            <person name="Zhao Z."/>
            <person name="Zhou C."/>
            <person name="Zhu D."/>
            <person name="Lee S."/>
            <person name="Bess C."/>
            <person name="Blankenburg K."/>
            <person name="Forbes L."/>
            <person name="Fu Q."/>
            <person name="Gubbala S."/>
            <person name="Hirani K."/>
            <person name="Jayaseelan J.C."/>
            <person name="Lara F."/>
            <person name="Munidasa M."/>
            <person name="Palculict T."/>
            <person name="Patil S."/>
            <person name="Pu L.-L."/>
            <person name="Saada N."/>
            <person name="Tang L."/>
            <person name="Weissenberger G."/>
            <person name="Zhu Y."/>
            <person name="Hemphill L."/>
            <person name="Shang Y."/>
            <person name="Youmans B."/>
            <person name="Ayvaz T."/>
            <person name="Ross M."/>
            <person name="Santibanez J."/>
            <person name="Aqrawi P."/>
            <person name="Gross S."/>
            <person name="Joshi V."/>
            <person name="Fowler G."/>
            <person name="Nazareth L."/>
            <person name="Reid J."/>
            <person name="Worley K."/>
            <person name="Petrosino J."/>
            <person name="Highlander S."/>
            <person name="Gibbs R."/>
        </authorList>
    </citation>
    <scope>NUCLEOTIDE SEQUENCE [LARGE SCALE GENOMIC DNA]</scope>
    <source>
        <strain evidence="8">ATCC 33861</strain>
    </source>
</reference>
<evidence type="ECO:0000256" key="5">
    <source>
        <dbReference type="RuleBase" id="RU361140"/>
    </source>
</evidence>
<dbReference type="GO" id="GO:0030288">
    <property type="term" value="C:outer membrane-bounded periplasmic space"/>
    <property type="evidence" value="ECO:0007669"/>
    <property type="project" value="InterPro"/>
</dbReference>
<accession>D7VPH1</accession>
<dbReference type="GO" id="GO:0008800">
    <property type="term" value="F:beta-lactamase activity"/>
    <property type="evidence" value="ECO:0007669"/>
    <property type="project" value="UniProtKB-UniRule"/>
</dbReference>
<feature type="signal peptide" evidence="6">
    <location>
        <begin position="1"/>
        <end position="19"/>
    </location>
</feature>
<dbReference type="STRING" id="525373.HMPREF0766_12891"/>
<dbReference type="eggNOG" id="COG1680">
    <property type="taxonomic scope" value="Bacteria"/>
</dbReference>
<evidence type="ECO:0000313" key="8">
    <source>
        <dbReference type="EMBL" id="EFK57818.1"/>
    </source>
</evidence>
<evidence type="ECO:0000313" key="9">
    <source>
        <dbReference type="Proteomes" id="UP000006258"/>
    </source>
</evidence>
<comment type="similarity">
    <text evidence="1 5">Belongs to the class-C beta-lactamase family.</text>
</comment>
<keyword evidence="3 5" id="KW-0046">Antibiotic resistance</keyword>
<dbReference type="OrthoDB" id="9793489at2"/>
<dbReference type="InterPro" id="IPR001466">
    <property type="entry name" value="Beta-lactam-related"/>
</dbReference>
<dbReference type="Pfam" id="PF00144">
    <property type="entry name" value="Beta-lactamase"/>
    <property type="match status" value="1"/>
</dbReference>
<proteinExistence type="inferred from homology"/>
<dbReference type="Gene3D" id="3.40.710.10">
    <property type="entry name" value="DD-peptidase/beta-lactamase superfamily"/>
    <property type="match status" value="1"/>
</dbReference>
<comment type="caution">
    <text evidence="8">The sequence shown here is derived from an EMBL/GenBank/DDBJ whole genome shotgun (WGS) entry which is preliminary data.</text>
</comment>
<dbReference type="AlphaFoldDB" id="D7VPH1"/>
<keyword evidence="2 5" id="KW-0378">Hydrolase</keyword>
<protein>
    <recommendedName>
        <fullName evidence="5">Beta-lactamase</fullName>
        <ecNumber evidence="5">3.5.2.6</ecNumber>
    </recommendedName>
</protein>
<dbReference type="InterPro" id="IPR051478">
    <property type="entry name" value="Beta-lactamase-like_AB/R"/>
</dbReference>
<comment type="catalytic activity">
    <reaction evidence="5">
        <text>a beta-lactam + H2O = a substituted beta-amino acid</text>
        <dbReference type="Rhea" id="RHEA:20401"/>
        <dbReference type="ChEBI" id="CHEBI:15377"/>
        <dbReference type="ChEBI" id="CHEBI:35627"/>
        <dbReference type="ChEBI" id="CHEBI:140347"/>
        <dbReference type="EC" id="3.5.2.6"/>
    </reaction>
</comment>
<dbReference type="GO" id="GO:0046677">
    <property type="term" value="P:response to antibiotic"/>
    <property type="evidence" value="ECO:0007669"/>
    <property type="project" value="UniProtKB-UniRule"/>
</dbReference>
<dbReference type="InterPro" id="IPR001586">
    <property type="entry name" value="Beta-lactam_class-C_AS"/>
</dbReference>
<dbReference type="EC" id="3.5.2.6" evidence="5"/>
<dbReference type="GO" id="GO:0017001">
    <property type="term" value="P:antibiotic catabolic process"/>
    <property type="evidence" value="ECO:0007669"/>
    <property type="project" value="InterPro"/>
</dbReference>
<evidence type="ECO:0000256" key="4">
    <source>
        <dbReference type="ARBA" id="ARBA00038473"/>
    </source>
</evidence>
<evidence type="ECO:0000256" key="3">
    <source>
        <dbReference type="ARBA" id="ARBA00023251"/>
    </source>
</evidence>
<organism evidence="8 9">
    <name type="scientific">Sphingobacterium spiritivorum ATCC 33861</name>
    <dbReference type="NCBI Taxonomy" id="525373"/>
    <lineage>
        <taxon>Bacteria</taxon>
        <taxon>Pseudomonadati</taxon>
        <taxon>Bacteroidota</taxon>
        <taxon>Sphingobacteriia</taxon>
        <taxon>Sphingobacteriales</taxon>
        <taxon>Sphingobacteriaceae</taxon>
        <taxon>Sphingobacterium</taxon>
    </lineage>
</organism>
<evidence type="ECO:0000256" key="6">
    <source>
        <dbReference type="SAM" id="SignalP"/>
    </source>
</evidence>
<evidence type="ECO:0000256" key="2">
    <source>
        <dbReference type="ARBA" id="ARBA00022801"/>
    </source>
</evidence>